<dbReference type="InterPro" id="IPR036378">
    <property type="entry name" value="FAS1_dom_sf"/>
</dbReference>
<dbReference type="EMBL" id="JABCRI010000006">
    <property type="protein sequence ID" value="KAF8404442.1"/>
    <property type="molecule type" value="Genomic_DNA"/>
</dbReference>
<comment type="similarity">
    <text evidence="1">Belongs to the fasciclin-like AGP family.</text>
</comment>
<gene>
    <name evidence="5" type="ORF">HHK36_009327</name>
</gene>
<dbReference type="Gene3D" id="2.30.180.10">
    <property type="entry name" value="FAS1 domain"/>
    <property type="match status" value="1"/>
</dbReference>
<evidence type="ECO:0000256" key="1">
    <source>
        <dbReference type="ARBA" id="ARBA00007843"/>
    </source>
</evidence>
<comment type="caution">
    <text evidence="5">The sequence shown here is derived from an EMBL/GenBank/DDBJ whole genome shotgun (WGS) entry which is preliminary data.</text>
</comment>
<dbReference type="PANTHER" id="PTHR33985:SF15">
    <property type="entry name" value="FASCICLIN-LIKE ARABINOGALACTAN PROTEIN 19"/>
    <property type="match status" value="1"/>
</dbReference>
<feature type="compositionally biased region" description="Polar residues" evidence="2">
    <location>
        <begin position="176"/>
        <end position="202"/>
    </location>
</feature>
<keyword evidence="3" id="KW-0732">Signal</keyword>
<dbReference type="Pfam" id="PF02469">
    <property type="entry name" value="Fasciclin"/>
    <property type="match status" value="1"/>
</dbReference>
<feature type="signal peptide" evidence="3">
    <location>
        <begin position="1"/>
        <end position="28"/>
    </location>
</feature>
<proteinExistence type="inferred from homology"/>
<dbReference type="InterPro" id="IPR000782">
    <property type="entry name" value="FAS1_domain"/>
</dbReference>
<dbReference type="SMART" id="SM00554">
    <property type="entry name" value="FAS1"/>
    <property type="match status" value="1"/>
</dbReference>
<dbReference type="InterPro" id="IPR052806">
    <property type="entry name" value="Fasciclin-like_AGP"/>
</dbReference>
<evidence type="ECO:0000256" key="2">
    <source>
        <dbReference type="SAM" id="MobiDB-lite"/>
    </source>
</evidence>
<reference evidence="5 6" key="1">
    <citation type="submission" date="2020-04" db="EMBL/GenBank/DDBJ databases">
        <title>Plant Genome Project.</title>
        <authorList>
            <person name="Zhang R.-G."/>
        </authorList>
    </citation>
    <scope>NUCLEOTIDE SEQUENCE [LARGE SCALE GENOMIC DNA]</scope>
    <source>
        <strain evidence="5">YNK0</strain>
        <tissue evidence="5">Leaf</tissue>
    </source>
</reference>
<evidence type="ECO:0000256" key="3">
    <source>
        <dbReference type="SAM" id="SignalP"/>
    </source>
</evidence>
<feature type="domain" description="FAS1" evidence="4">
    <location>
        <begin position="33"/>
        <end position="166"/>
    </location>
</feature>
<organism evidence="5 6">
    <name type="scientific">Tetracentron sinense</name>
    <name type="common">Spur-leaf</name>
    <dbReference type="NCBI Taxonomy" id="13715"/>
    <lineage>
        <taxon>Eukaryota</taxon>
        <taxon>Viridiplantae</taxon>
        <taxon>Streptophyta</taxon>
        <taxon>Embryophyta</taxon>
        <taxon>Tracheophyta</taxon>
        <taxon>Spermatophyta</taxon>
        <taxon>Magnoliopsida</taxon>
        <taxon>Trochodendrales</taxon>
        <taxon>Trochodendraceae</taxon>
        <taxon>Tetracentron</taxon>
    </lineage>
</organism>
<evidence type="ECO:0000313" key="5">
    <source>
        <dbReference type="EMBL" id="KAF8404442.1"/>
    </source>
</evidence>
<dbReference type="SUPFAM" id="SSF82153">
    <property type="entry name" value="FAS1 domain"/>
    <property type="match status" value="1"/>
</dbReference>
<accession>A0A834ZCR0</accession>
<name>A0A834ZCR0_TETSI</name>
<dbReference type="PROSITE" id="PS50213">
    <property type="entry name" value="FAS1"/>
    <property type="match status" value="1"/>
</dbReference>
<sequence>MASIYRFSVKLLTITFIFLLSLPYAVNGIPEQELQAMLSVLRAKGYNLFGNAITTSDIHYEILAGASFTFFAPTDSALFALDMTATASDYIQTLRYHVALRRFSVANFRFLPSDSSLRTLLPRHDIHVSRRRSPESLIITVDGVDVVFPGLYYGRDIAVHGLGGILSLRSPIGTSQTPPPANLSSIESFPPNNNGIDTSTRISPGPEPSRIGISPGSESESQDISPAPDFLFPENGFPVNPPCPAYSDNFPPLVPKIQAPDSPSSDEGFPVAGDTYSDSDGYARPMRPELRTAKKSDVSVGTIGESEEKWTTESAILGENPMMPSLRDEMAAEFQANSPEFSSPLDAGTVECQATDDDEGSSHVSYKCAHPHVLQHYTEYIL</sequence>
<protein>
    <recommendedName>
        <fullName evidence="4">FAS1 domain-containing protein</fullName>
    </recommendedName>
</protein>
<dbReference type="OrthoDB" id="1937685at2759"/>
<keyword evidence="6" id="KW-1185">Reference proteome</keyword>
<evidence type="ECO:0000313" key="6">
    <source>
        <dbReference type="Proteomes" id="UP000655225"/>
    </source>
</evidence>
<feature type="region of interest" description="Disordered" evidence="2">
    <location>
        <begin position="176"/>
        <end position="236"/>
    </location>
</feature>
<dbReference type="AlphaFoldDB" id="A0A834ZCR0"/>
<feature type="chain" id="PRO_5032269082" description="FAS1 domain-containing protein" evidence="3">
    <location>
        <begin position="29"/>
        <end position="382"/>
    </location>
</feature>
<evidence type="ECO:0000259" key="4">
    <source>
        <dbReference type="PROSITE" id="PS50213"/>
    </source>
</evidence>
<dbReference type="Proteomes" id="UP000655225">
    <property type="component" value="Unassembled WGS sequence"/>
</dbReference>
<dbReference type="PANTHER" id="PTHR33985">
    <property type="entry name" value="OS02G0491300 PROTEIN-RELATED"/>
    <property type="match status" value="1"/>
</dbReference>